<feature type="transmembrane region" description="Helical" evidence="1">
    <location>
        <begin position="250"/>
        <end position="270"/>
    </location>
</feature>
<accession>A0A9X3A5X2</accession>
<feature type="transmembrane region" description="Helical" evidence="1">
    <location>
        <begin position="114"/>
        <end position="138"/>
    </location>
</feature>
<keyword evidence="1" id="KW-0472">Membrane</keyword>
<evidence type="ECO:0000313" key="2">
    <source>
        <dbReference type="EMBL" id="MCS7482743.1"/>
    </source>
</evidence>
<keyword evidence="1" id="KW-1133">Transmembrane helix</keyword>
<dbReference type="AlphaFoldDB" id="A0A9X3A5X2"/>
<dbReference type="RefSeq" id="WP_259628208.1">
    <property type="nucleotide sequence ID" value="NZ_JANYMP010000026.1"/>
</dbReference>
<protein>
    <submittedName>
        <fullName evidence="2">Uncharacterized protein</fullName>
    </submittedName>
</protein>
<feature type="transmembrane region" description="Helical" evidence="1">
    <location>
        <begin position="218"/>
        <end position="238"/>
    </location>
</feature>
<evidence type="ECO:0000313" key="3">
    <source>
        <dbReference type="Proteomes" id="UP001141259"/>
    </source>
</evidence>
<feature type="transmembrane region" description="Helical" evidence="1">
    <location>
        <begin position="150"/>
        <end position="169"/>
    </location>
</feature>
<evidence type="ECO:0000256" key="1">
    <source>
        <dbReference type="SAM" id="Phobius"/>
    </source>
</evidence>
<proteinExistence type="predicted"/>
<keyword evidence="3" id="KW-1185">Reference proteome</keyword>
<keyword evidence="1" id="KW-0812">Transmembrane</keyword>
<name>A0A9X3A5X2_9PSEU</name>
<comment type="caution">
    <text evidence="2">The sequence shown here is derived from an EMBL/GenBank/DDBJ whole genome shotgun (WGS) entry which is preliminary data.</text>
</comment>
<dbReference type="EMBL" id="JANYMP010000026">
    <property type="protein sequence ID" value="MCS7482743.1"/>
    <property type="molecule type" value="Genomic_DNA"/>
</dbReference>
<feature type="transmembrane region" description="Helical" evidence="1">
    <location>
        <begin position="282"/>
        <end position="301"/>
    </location>
</feature>
<feature type="transmembrane region" description="Helical" evidence="1">
    <location>
        <begin position="77"/>
        <end position="94"/>
    </location>
</feature>
<gene>
    <name evidence="2" type="ORF">NZH93_38355</name>
</gene>
<dbReference type="Proteomes" id="UP001141259">
    <property type="component" value="Unassembled WGS sequence"/>
</dbReference>
<feature type="transmembrane region" description="Helical" evidence="1">
    <location>
        <begin position="12"/>
        <end position="32"/>
    </location>
</feature>
<reference evidence="2" key="1">
    <citation type="submission" date="2022-08" db="EMBL/GenBank/DDBJ databases">
        <authorList>
            <person name="Tistechok S."/>
            <person name="Samborskyy M."/>
            <person name="Roman I."/>
        </authorList>
    </citation>
    <scope>NUCLEOTIDE SEQUENCE</scope>
    <source>
        <strain evidence="2">DSM 103496</strain>
    </source>
</reference>
<sequence>MLRKALGWHTPLMLFTLVMVALVPITGLAMLVDDRTLDGAPIWFKPFKFAVSFALYGVTLSWALSLPTKARKVGKPLGTIIAVTSTIEMVIIVGQAARGQHSHFNVSTAFDRALFIAMGLSVMFLWTSTAVIAMLVAFSKFVDKVAGTALRYGLLISVAGLSVGFLMLVPTPDQIQDISKGVNGVIGGHSVGVPDGGPSMAATGWNTTGGDLRVPHFFGMHALQALPLFAAALGFVRSPRLADERTRAQLVRLAAGLYAGLFALTLWQSLRGQAVTSPDAPTLIALAALLAVTGLGVVRALKPTTAAVQA</sequence>
<organism evidence="2 3">
    <name type="scientific">Umezawaea endophytica</name>
    <dbReference type="NCBI Taxonomy" id="1654476"/>
    <lineage>
        <taxon>Bacteria</taxon>
        <taxon>Bacillati</taxon>
        <taxon>Actinomycetota</taxon>
        <taxon>Actinomycetes</taxon>
        <taxon>Pseudonocardiales</taxon>
        <taxon>Pseudonocardiaceae</taxon>
        <taxon>Umezawaea</taxon>
    </lineage>
</organism>
<feature type="transmembrane region" description="Helical" evidence="1">
    <location>
        <begin position="47"/>
        <end position="65"/>
    </location>
</feature>